<organism evidence="2 3">
    <name type="scientific">Fretibacterium fastidiosum</name>
    <dbReference type="NCBI Taxonomy" id="651822"/>
    <lineage>
        <taxon>Bacteria</taxon>
        <taxon>Thermotogati</taxon>
        <taxon>Synergistota</taxon>
        <taxon>Synergistia</taxon>
        <taxon>Synergistales</taxon>
        <taxon>Aminobacteriaceae</taxon>
        <taxon>Fretibacterium</taxon>
    </lineage>
</organism>
<dbReference type="Gene3D" id="2.30.130.30">
    <property type="entry name" value="Hypothetical protein"/>
    <property type="match status" value="1"/>
</dbReference>
<dbReference type="InterPro" id="IPR015947">
    <property type="entry name" value="PUA-like_sf"/>
</dbReference>
<dbReference type="Pfam" id="PF04266">
    <property type="entry name" value="ASCH"/>
    <property type="match status" value="1"/>
</dbReference>
<reference evidence="3" key="1">
    <citation type="submission" date="2010-03" db="EMBL/GenBank/DDBJ databases">
        <title>The genome sequence of Synergistetes sp. SGP1.</title>
        <authorList>
            <consortium name="metaHIT consortium -- http://www.metahit.eu/"/>
            <person name="Pajon A."/>
            <person name="Turner K."/>
            <person name="Parkhill J."/>
            <person name="Wade W."/>
            <person name="Vartoukian S."/>
        </authorList>
    </citation>
    <scope>NUCLEOTIDE SEQUENCE [LARGE SCALE GENOMIC DNA]</scope>
    <source>
        <strain evidence="3">SGP1</strain>
    </source>
</reference>
<gene>
    <name evidence="2" type="ORF">SY1_02410</name>
</gene>
<evidence type="ECO:0000313" key="3">
    <source>
        <dbReference type="Proteomes" id="UP000008957"/>
    </source>
</evidence>
<reference evidence="2 3" key="2">
    <citation type="submission" date="2010-03" db="EMBL/GenBank/DDBJ databases">
        <authorList>
            <person name="Pajon A."/>
        </authorList>
    </citation>
    <scope>NUCLEOTIDE SEQUENCE [LARGE SCALE GENOMIC DNA]</scope>
    <source>
        <strain evidence="2 3">SGP1</strain>
    </source>
</reference>
<feature type="domain" description="ASCH" evidence="1">
    <location>
        <begin position="4"/>
        <end position="84"/>
    </location>
</feature>
<proteinExistence type="predicted"/>
<dbReference type="AlphaFoldDB" id="A0AB94IVJ1"/>
<dbReference type="Proteomes" id="UP000008957">
    <property type="component" value="Chromosome"/>
</dbReference>
<dbReference type="RefSeq" id="WP_015555911.1">
    <property type="nucleotide sequence ID" value="NC_021038.1"/>
</dbReference>
<evidence type="ECO:0000313" key="2">
    <source>
        <dbReference type="EMBL" id="CBL27764.1"/>
    </source>
</evidence>
<dbReference type="KEGG" id="sbr:SY1_02410"/>
<dbReference type="InterPro" id="IPR007374">
    <property type="entry name" value="ASCH_domain"/>
</dbReference>
<dbReference type="SUPFAM" id="SSF88697">
    <property type="entry name" value="PUA domain-like"/>
    <property type="match status" value="1"/>
</dbReference>
<protein>
    <submittedName>
        <fullName evidence="2">ASCH domain</fullName>
    </submittedName>
</protein>
<sequence length="124" mass="13956">MKALSIKQPWASLIAGGYKTIEWRSWRTHYRGPLLICSGKTPDDIYFEFDPDEARQNWPLGVAVATVELVEVRPFEPKKDAEAAMMEEDALPSVQGFSWVLENPVVVPDTPPVRGKQGLFEVVL</sequence>
<dbReference type="EMBL" id="FP929056">
    <property type="protein sequence ID" value="CBL27764.1"/>
    <property type="molecule type" value="Genomic_DNA"/>
</dbReference>
<keyword evidence="3" id="KW-1185">Reference proteome</keyword>
<name>A0AB94IVJ1_9BACT</name>
<accession>A0AB94IVJ1</accession>
<evidence type="ECO:0000259" key="1">
    <source>
        <dbReference type="Pfam" id="PF04266"/>
    </source>
</evidence>